<organism evidence="1 2">
    <name type="scientific">Pleurodeles waltl</name>
    <name type="common">Iberian ribbed newt</name>
    <dbReference type="NCBI Taxonomy" id="8319"/>
    <lineage>
        <taxon>Eukaryota</taxon>
        <taxon>Metazoa</taxon>
        <taxon>Chordata</taxon>
        <taxon>Craniata</taxon>
        <taxon>Vertebrata</taxon>
        <taxon>Euteleostomi</taxon>
        <taxon>Amphibia</taxon>
        <taxon>Batrachia</taxon>
        <taxon>Caudata</taxon>
        <taxon>Salamandroidea</taxon>
        <taxon>Salamandridae</taxon>
        <taxon>Pleurodelinae</taxon>
        <taxon>Pleurodeles</taxon>
    </lineage>
</organism>
<proteinExistence type="predicted"/>
<gene>
    <name evidence="1" type="ORF">NDU88_004495</name>
</gene>
<evidence type="ECO:0000313" key="1">
    <source>
        <dbReference type="EMBL" id="KAJ1151715.1"/>
    </source>
</evidence>
<sequence length="101" mass="10431">MTAARGTPNTGAADARGLLAHARRVGRQGRGVESPLLELGIRLEDALVGGGRGAVSERAPRMSRGLCVDWLLRPAGDRPAYAVLPPPWREILGSPAAGGGV</sequence>
<protein>
    <submittedName>
        <fullName evidence="1">Uncharacterized protein</fullName>
    </submittedName>
</protein>
<comment type="caution">
    <text evidence="1">The sequence shown here is derived from an EMBL/GenBank/DDBJ whole genome shotgun (WGS) entry which is preliminary data.</text>
</comment>
<keyword evidence="2" id="KW-1185">Reference proteome</keyword>
<name>A0AAV7RLQ9_PLEWA</name>
<dbReference type="EMBL" id="JANPWB010000009">
    <property type="protein sequence ID" value="KAJ1151715.1"/>
    <property type="molecule type" value="Genomic_DNA"/>
</dbReference>
<accession>A0AAV7RLQ9</accession>
<dbReference type="AlphaFoldDB" id="A0AAV7RLQ9"/>
<dbReference type="Proteomes" id="UP001066276">
    <property type="component" value="Chromosome 5"/>
</dbReference>
<reference evidence="1" key="1">
    <citation type="journal article" date="2022" name="bioRxiv">
        <title>Sequencing and chromosome-scale assembly of the giantPleurodeles waltlgenome.</title>
        <authorList>
            <person name="Brown T."/>
            <person name="Elewa A."/>
            <person name="Iarovenko S."/>
            <person name="Subramanian E."/>
            <person name="Araus A.J."/>
            <person name="Petzold A."/>
            <person name="Susuki M."/>
            <person name="Suzuki K.-i.T."/>
            <person name="Hayashi T."/>
            <person name="Toyoda A."/>
            <person name="Oliveira C."/>
            <person name="Osipova E."/>
            <person name="Leigh N.D."/>
            <person name="Simon A."/>
            <person name="Yun M.H."/>
        </authorList>
    </citation>
    <scope>NUCLEOTIDE SEQUENCE</scope>
    <source>
        <strain evidence="1">20211129_DDA</strain>
        <tissue evidence="1">Liver</tissue>
    </source>
</reference>
<evidence type="ECO:0000313" key="2">
    <source>
        <dbReference type="Proteomes" id="UP001066276"/>
    </source>
</evidence>